<sequence>MSTITIPKKLAKDDDLIIVRRKEYEGLLELRKMREFTPTKAQKRALLKAEINLRQGRTLSYNELVKKLESAN</sequence>
<dbReference type="EMBL" id="MFIQ01000003">
    <property type="protein sequence ID" value="OGF93809.1"/>
    <property type="molecule type" value="Genomic_DNA"/>
</dbReference>
<name>A0A1F5Y106_9BACT</name>
<evidence type="ECO:0000313" key="1">
    <source>
        <dbReference type="EMBL" id="OGF93809.1"/>
    </source>
</evidence>
<dbReference type="Proteomes" id="UP000178894">
    <property type="component" value="Unassembled WGS sequence"/>
</dbReference>
<dbReference type="AlphaFoldDB" id="A0A1F5Y106"/>
<evidence type="ECO:0000313" key="2">
    <source>
        <dbReference type="Proteomes" id="UP000178894"/>
    </source>
</evidence>
<organism evidence="1 2">
    <name type="scientific">Candidatus Giovannonibacteria bacterium RIFCSPLOWO2_12_FULL_44_15</name>
    <dbReference type="NCBI Taxonomy" id="1798364"/>
    <lineage>
        <taxon>Bacteria</taxon>
        <taxon>Candidatus Giovannoniibacteriota</taxon>
    </lineage>
</organism>
<gene>
    <name evidence="1" type="ORF">A3G54_02320</name>
</gene>
<dbReference type="STRING" id="1798364.A3G54_02320"/>
<comment type="caution">
    <text evidence="1">The sequence shown here is derived from an EMBL/GenBank/DDBJ whole genome shotgun (WGS) entry which is preliminary data.</text>
</comment>
<accession>A0A1F5Y106</accession>
<reference evidence="1 2" key="1">
    <citation type="journal article" date="2016" name="Nat. Commun.">
        <title>Thousands of microbial genomes shed light on interconnected biogeochemical processes in an aquifer system.</title>
        <authorList>
            <person name="Anantharaman K."/>
            <person name="Brown C.T."/>
            <person name="Hug L.A."/>
            <person name="Sharon I."/>
            <person name="Castelle C.J."/>
            <person name="Probst A.J."/>
            <person name="Thomas B.C."/>
            <person name="Singh A."/>
            <person name="Wilkins M.J."/>
            <person name="Karaoz U."/>
            <person name="Brodie E.L."/>
            <person name="Williams K.H."/>
            <person name="Hubbard S.S."/>
            <person name="Banfield J.F."/>
        </authorList>
    </citation>
    <scope>NUCLEOTIDE SEQUENCE [LARGE SCALE GENOMIC DNA]</scope>
</reference>
<protein>
    <submittedName>
        <fullName evidence="1">Uncharacterized protein</fullName>
    </submittedName>
</protein>
<proteinExistence type="predicted"/>